<proteinExistence type="predicted"/>
<dbReference type="Proteomes" id="UP000178367">
    <property type="component" value="Unassembled WGS sequence"/>
</dbReference>
<organism evidence="2 3">
    <name type="scientific">Candidatus Falkowbacteria bacterium RIFOXYA2_FULL_47_19</name>
    <dbReference type="NCBI Taxonomy" id="1797994"/>
    <lineage>
        <taxon>Bacteria</taxon>
        <taxon>Candidatus Falkowiibacteriota</taxon>
    </lineage>
</organism>
<gene>
    <name evidence="2" type="ORF">A2227_05810</name>
</gene>
<evidence type="ECO:0000256" key="1">
    <source>
        <dbReference type="SAM" id="SignalP"/>
    </source>
</evidence>
<feature type="signal peptide" evidence="1">
    <location>
        <begin position="1"/>
        <end position="24"/>
    </location>
</feature>
<evidence type="ECO:0000313" key="3">
    <source>
        <dbReference type="Proteomes" id="UP000178367"/>
    </source>
</evidence>
<name>A0A1F5SGY6_9BACT</name>
<reference evidence="2 3" key="1">
    <citation type="journal article" date="2016" name="Nat. Commun.">
        <title>Thousands of microbial genomes shed light on interconnected biogeochemical processes in an aquifer system.</title>
        <authorList>
            <person name="Anantharaman K."/>
            <person name="Brown C.T."/>
            <person name="Hug L.A."/>
            <person name="Sharon I."/>
            <person name="Castelle C.J."/>
            <person name="Probst A.J."/>
            <person name="Thomas B.C."/>
            <person name="Singh A."/>
            <person name="Wilkins M.J."/>
            <person name="Karaoz U."/>
            <person name="Brodie E.L."/>
            <person name="Williams K.H."/>
            <person name="Hubbard S.S."/>
            <person name="Banfield J.F."/>
        </authorList>
    </citation>
    <scope>NUCLEOTIDE SEQUENCE [LARGE SCALE GENOMIC DNA]</scope>
</reference>
<evidence type="ECO:0000313" key="2">
    <source>
        <dbReference type="EMBL" id="OGF25987.1"/>
    </source>
</evidence>
<dbReference type="AlphaFoldDB" id="A0A1F5SGY6"/>
<keyword evidence="1" id="KW-0732">Signal</keyword>
<protein>
    <submittedName>
        <fullName evidence="2">Uncharacterized protein</fullName>
    </submittedName>
</protein>
<accession>A0A1F5SGY6</accession>
<feature type="chain" id="PRO_5009521213" evidence="1">
    <location>
        <begin position="25"/>
        <end position="1223"/>
    </location>
</feature>
<sequence>MKNLRKALTVGVMSVTVLSMSMLAVPFTVGAVAQAGDLIKMDGLSSVYFLAADGKRYVFPNEATYFSWYSDFSGVVTIPQSELESYPLGANVTMRPGTKLVKITTNPKVYAVLPGGVLTPVPSEAVASALYGADWNKRIVDVPDAFFTNYTVSTAEVSATAYPAGSLVKFGTGADVYYINTDGTASKVADEAAFMANRFSWDNVISSDLTLPTLGTAIAAANASLTDTSEGAGGTAGAGTGLTVSLASDTPAAGNIPAGSPTEFLKLKFTASADGAVNVNAITLSAYDLGTATYIDNVTFYDEAGAKIGTAKDMNSDRVAAFNFSSPISVPAGSTKTVTVKATIEAGKSGNYAIGLSGAANVITNGAAVSGSFPIVGNTKVIVTGTNIGTVTMAAPIGSGAVSAQFGEDDVLLASFNLTAANEPVIWESASFRNGGTNNANIASNFRLLIDGDEKATVASIVDKYVTFDLDSFVIAKGDSIAVEVYGDMGISNVNDEVNLYVYNASDFVFTGQDFGYGILPTIHADLDADTEGYVVSLASGDFTIDMDKTATPAKEVRGGDNDVVIATVKMTSNGENATMATFGDDAFYINGTGLICDADYPEIENAEMRDTSTGVVYDLTIATGTTGCSLTGADELSFVKGVTRTFQIRVDLAGATDVNPIEGDDTLQVTLGSAAINGLTGDESDASITNITPSSVSGSIITVKASSLTWTTTSLTAKTIVPGAQDVVVYKASLEAGDSSYIDLTSLTVDVLTDTGDYTGSFVDLNVAQLQLLLDGKVLKTLSNQIADDTDGTATDNYIAFTSLDATNRRIAAGATVNLEIVADFAASFSTTSTFTLTVEDNSKMVSRDMDSNAVDETVSNGSAASRALTLASVGTIKVELNTDEIKASSDTYILAGQSTTKDRYLGELVFTTTNEPIKVKTLKLDLSDNAGINAKNSDIKTLNLYDDDGVLVASKAPDASGDVNFDTFNRIFPADQATSLWIGVTTKTINADGDPEGTATYNHGAEYTLGRTAAFTAEGGNSGTSITVSAATSGTVGTNQWDSWEFATSSQTNITGSVLNSVVNTLADGVLTGGNGKTVGKYKFVFDNGTNRATSTNETTKAQMRQLILTFATSSVAVTGNVKAYVEGLSSVQTAAGTYSAAASTYTIDLTGLGNTALVDGEVTLVIIADLGSAGTNAFIQTEINSLAADFTYNGDSGIWPDHFSNARLSISEVLGGTLSN</sequence>
<comment type="caution">
    <text evidence="2">The sequence shown here is derived from an EMBL/GenBank/DDBJ whole genome shotgun (WGS) entry which is preliminary data.</text>
</comment>
<dbReference type="EMBL" id="MFGB01000018">
    <property type="protein sequence ID" value="OGF25987.1"/>
    <property type="molecule type" value="Genomic_DNA"/>
</dbReference>